<comment type="caution">
    <text evidence="4">The sequence shown here is derived from an EMBL/GenBank/DDBJ whole genome shotgun (WGS) entry which is preliminary data.</text>
</comment>
<comment type="similarity">
    <text evidence="1">Belongs to the transglycosylase Slt family.</text>
</comment>
<feature type="chain" id="PRO_5047243047" evidence="2">
    <location>
        <begin position="36"/>
        <end position="211"/>
    </location>
</feature>
<organism evidence="4 5">
    <name type="scientific">Salinicola rhizosphaerae</name>
    <dbReference type="NCBI Taxonomy" id="1443141"/>
    <lineage>
        <taxon>Bacteria</taxon>
        <taxon>Pseudomonadati</taxon>
        <taxon>Pseudomonadota</taxon>
        <taxon>Gammaproteobacteria</taxon>
        <taxon>Oceanospirillales</taxon>
        <taxon>Halomonadaceae</taxon>
        <taxon>Salinicola</taxon>
    </lineage>
</organism>
<evidence type="ECO:0000259" key="3">
    <source>
        <dbReference type="Pfam" id="PF01464"/>
    </source>
</evidence>
<dbReference type="RefSeq" id="WP_189442759.1">
    <property type="nucleotide sequence ID" value="NZ_BMZI01000001.1"/>
</dbReference>
<evidence type="ECO:0000313" key="4">
    <source>
        <dbReference type="EMBL" id="GHB08376.1"/>
    </source>
</evidence>
<dbReference type="PANTHER" id="PTHR37423:SF2">
    <property type="entry name" value="MEMBRANE-BOUND LYTIC MUREIN TRANSGLYCOSYLASE C"/>
    <property type="match status" value="1"/>
</dbReference>
<dbReference type="Gene3D" id="1.10.530.10">
    <property type="match status" value="1"/>
</dbReference>
<evidence type="ECO:0000313" key="5">
    <source>
        <dbReference type="Proteomes" id="UP000646745"/>
    </source>
</evidence>
<dbReference type="InterPro" id="IPR008258">
    <property type="entry name" value="Transglycosylase_SLT_dom_1"/>
</dbReference>
<keyword evidence="2" id="KW-0732">Signal</keyword>
<evidence type="ECO:0000256" key="2">
    <source>
        <dbReference type="SAM" id="SignalP"/>
    </source>
</evidence>
<dbReference type="Proteomes" id="UP000646745">
    <property type="component" value="Unassembled WGS sequence"/>
</dbReference>
<accession>A0ABQ3DMU6</accession>
<sequence length="211" mass="23308">MRSSDLHQRPTRGTRRVLLALLTAGVLVSALPAGAEPARQETPSPALLRSLASAMSAPEAVGDTFDAQVWLLDMQSRLARRQPRAFASRDARLDLLARIHAEAARAGLPPELVLALIDVESRFQPGAVSSAGAQGLMQVMPFWKAEIGRPQDDLHDTATNLRYGCTILAHYLAREHGDWTRALARYNGSLGLTVYPEQVMTAWFSRWWVER</sequence>
<protein>
    <submittedName>
        <fullName evidence="4">Transglycosylase</fullName>
    </submittedName>
</protein>
<evidence type="ECO:0000256" key="1">
    <source>
        <dbReference type="ARBA" id="ARBA00007734"/>
    </source>
</evidence>
<feature type="domain" description="Transglycosylase SLT" evidence="3">
    <location>
        <begin position="100"/>
        <end position="189"/>
    </location>
</feature>
<dbReference type="Pfam" id="PF01464">
    <property type="entry name" value="SLT"/>
    <property type="match status" value="1"/>
</dbReference>
<reference evidence="5" key="1">
    <citation type="journal article" date="2019" name="Int. J. Syst. Evol. Microbiol.">
        <title>The Global Catalogue of Microorganisms (GCM) 10K type strain sequencing project: providing services to taxonomists for standard genome sequencing and annotation.</title>
        <authorList>
            <consortium name="The Broad Institute Genomics Platform"/>
            <consortium name="The Broad Institute Genome Sequencing Center for Infectious Disease"/>
            <person name="Wu L."/>
            <person name="Ma J."/>
        </authorList>
    </citation>
    <scope>NUCLEOTIDE SEQUENCE [LARGE SCALE GENOMIC DNA]</scope>
    <source>
        <strain evidence="5">KCTC 32998</strain>
    </source>
</reference>
<proteinExistence type="inferred from homology"/>
<dbReference type="PANTHER" id="PTHR37423">
    <property type="entry name" value="SOLUBLE LYTIC MUREIN TRANSGLYCOSYLASE-RELATED"/>
    <property type="match status" value="1"/>
</dbReference>
<dbReference type="InterPro" id="IPR023346">
    <property type="entry name" value="Lysozyme-like_dom_sf"/>
</dbReference>
<dbReference type="SUPFAM" id="SSF53955">
    <property type="entry name" value="Lysozyme-like"/>
    <property type="match status" value="1"/>
</dbReference>
<name>A0ABQ3DMU6_9GAMM</name>
<dbReference type="EMBL" id="BMZI01000001">
    <property type="protein sequence ID" value="GHB08376.1"/>
    <property type="molecule type" value="Genomic_DNA"/>
</dbReference>
<keyword evidence="5" id="KW-1185">Reference proteome</keyword>
<gene>
    <name evidence="4" type="ORF">GCM10009038_02320</name>
</gene>
<feature type="signal peptide" evidence="2">
    <location>
        <begin position="1"/>
        <end position="35"/>
    </location>
</feature>